<organism evidence="2 3">
    <name type="scientific">Micromonospora pisi</name>
    <dbReference type="NCBI Taxonomy" id="589240"/>
    <lineage>
        <taxon>Bacteria</taxon>
        <taxon>Bacillati</taxon>
        <taxon>Actinomycetota</taxon>
        <taxon>Actinomycetes</taxon>
        <taxon>Micromonosporales</taxon>
        <taxon>Micromonosporaceae</taxon>
        <taxon>Micromonospora</taxon>
    </lineage>
</organism>
<dbReference type="Proteomes" id="UP000277671">
    <property type="component" value="Unassembled WGS sequence"/>
</dbReference>
<protein>
    <submittedName>
        <fullName evidence="2">Uncharacterized protein</fullName>
    </submittedName>
</protein>
<dbReference type="AlphaFoldDB" id="A0A495JEZ9"/>
<evidence type="ECO:0000313" key="3">
    <source>
        <dbReference type="Proteomes" id="UP000277671"/>
    </source>
</evidence>
<gene>
    <name evidence="2" type="ORF">BDK92_1381</name>
</gene>
<accession>A0A495JEZ9</accession>
<evidence type="ECO:0000313" key="2">
    <source>
        <dbReference type="EMBL" id="RKR87108.1"/>
    </source>
</evidence>
<reference evidence="2 3" key="1">
    <citation type="submission" date="2018-10" db="EMBL/GenBank/DDBJ databases">
        <title>Sequencing the genomes of 1000 actinobacteria strains.</title>
        <authorList>
            <person name="Klenk H.-P."/>
        </authorList>
    </citation>
    <scope>NUCLEOTIDE SEQUENCE [LARGE SCALE GENOMIC DNA]</scope>
    <source>
        <strain evidence="2 3">DSM 45175</strain>
    </source>
</reference>
<proteinExistence type="predicted"/>
<keyword evidence="3" id="KW-1185">Reference proteome</keyword>
<sequence length="70" mass="7508">MAVTSSRRPGNGPVLVGLDRASGSGDRPDPDTPTPAAQSPLVFLRPERVMVDTEPLAVADHGRWRYLRAA</sequence>
<feature type="region of interest" description="Disordered" evidence="1">
    <location>
        <begin position="1"/>
        <end position="40"/>
    </location>
</feature>
<dbReference type="RefSeq" id="WP_147456930.1">
    <property type="nucleotide sequence ID" value="NZ_RBKT01000001.1"/>
</dbReference>
<dbReference type="EMBL" id="RBKT01000001">
    <property type="protein sequence ID" value="RKR87108.1"/>
    <property type="molecule type" value="Genomic_DNA"/>
</dbReference>
<name>A0A495JEZ9_9ACTN</name>
<comment type="caution">
    <text evidence="2">The sequence shown here is derived from an EMBL/GenBank/DDBJ whole genome shotgun (WGS) entry which is preliminary data.</text>
</comment>
<evidence type="ECO:0000256" key="1">
    <source>
        <dbReference type="SAM" id="MobiDB-lite"/>
    </source>
</evidence>